<evidence type="ECO:0000259" key="1">
    <source>
        <dbReference type="Pfam" id="PF03435"/>
    </source>
</evidence>
<feature type="domain" description="Saccharopine dehydrogenase NADP binding" evidence="1">
    <location>
        <begin position="11"/>
        <end position="134"/>
    </location>
</feature>
<evidence type="ECO:0000313" key="3">
    <source>
        <dbReference type="Proteomes" id="UP001165042"/>
    </source>
</evidence>
<dbReference type="AlphaFoldDB" id="A0A9W6QQ18"/>
<dbReference type="SUPFAM" id="SSF51735">
    <property type="entry name" value="NAD(P)-binding Rossmann-fold domains"/>
    <property type="match status" value="1"/>
</dbReference>
<dbReference type="GO" id="GO:0009247">
    <property type="term" value="P:glycolipid biosynthetic process"/>
    <property type="evidence" value="ECO:0007669"/>
    <property type="project" value="TreeGrafter"/>
</dbReference>
<dbReference type="Proteomes" id="UP001165042">
    <property type="component" value="Unassembled WGS sequence"/>
</dbReference>
<sequence length="390" mass="41300">MVMPTGRRFDIVLFGATGFTGQLTAEYLAEHAPTGLRWALAGRNPAKLAAVRDRLGIADLELLTADVNDPASLTAVAEATRVVITTVGPYITYGDPLVGACAAAGTDYVDLTGEPEFVDRTYLRHHAKAVETGARLVHCCGFDSIPYDLGVLYTVKQLPDDVPLTVDGYLTVSASISGGTFQSAVNAFSRLSDMRKAAAERRKVEPRSVRRVRGKAHGGKVQDLGIWAVPLPTIDPQIVLRSARASDRYGTEFTYGHHLAVKRLPTALGVAGGAAGLIAASQVRPLRNWLLSRKTSGEGPTAAQRERSWFKATFIGTGGDTRVHTELTGGDPGYTETAKMLAESALALALDDLPPTAGQVTPATAMGDALTTRLIAAGITFTTISTAVRT</sequence>
<dbReference type="PANTHER" id="PTHR12286">
    <property type="entry name" value="SACCHAROPINE DEHYDROGENASE-LIKE OXIDOREDUCTASE"/>
    <property type="match status" value="1"/>
</dbReference>
<protein>
    <submittedName>
        <fullName evidence="2">Saccharopine dehydrogenase</fullName>
    </submittedName>
</protein>
<comment type="caution">
    <text evidence="2">The sequence shown here is derived from an EMBL/GenBank/DDBJ whole genome shotgun (WGS) entry which is preliminary data.</text>
</comment>
<dbReference type="InterPro" id="IPR051276">
    <property type="entry name" value="Saccharopine_DH-like_oxidrdct"/>
</dbReference>
<proteinExistence type="predicted"/>
<dbReference type="GO" id="GO:0005886">
    <property type="term" value="C:plasma membrane"/>
    <property type="evidence" value="ECO:0007669"/>
    <property type="project" value="TreeGrafter"/>
</dbReference>
<reference evidence="2" key="1">
    <citation type="submission" date="2023-02" db="EMBL/GenBank/DDBJ databases">
        <title>Actinokineospora globicatena NBRC 15670.</title>
        <authorList>
            <person name="Ichikawa N."/>
            <person name="Sato H."/>
            <person name="Tonouchi N."/>
        </authorList>
    </citation>
    <scope>NUCLEOTIDE SEQUENCE</scope>
    <source>
        <strain evidence="2">NBRC 15670</strain>
    </source>
</reference>
<name>A0A9W6QQ18_9PSEU</name>
<accession>A0A9W6QQ18</accession>
<dbReference type="InterPro" id="IPR036291">
    <property type="entry name" value="NAD(P)-bd_dom_sf"/>
</dbReference>
<evidence type="ECO:0000313" key="2">
    <source>
        <dbReference type="EMBL" id="GLW94846.1"/>
    </source>
</evidence>
<organism evidence="2 3">
    <name type="scientific">Actinokineospora globicatena</name>
    <dbReference type="NCBI Taxonomy" id="103729"/>
    <lineage>
        <taxon>Bacteria</taxon>
        <taxon>Bacillati</taxon>
        <taxon>Actinomycetota</taxon>
        <taxon>Actinomycetes</taxon>
        <taxon>Pseudonocardiales</taxon>
        <taxon>Pseudonocardiaceae</taxon>
        <taxon>Actinokineospora</taxon>
    </lineage>
</organism>
<gene>
    <name evidence="2" type="ORF">Aglo03_56620</name>
</gene>
<keyword evidence="3" id="KW-1185">Reference proteome</keyword>
<dbReference type="EMBL" id="BSSD01000010">
    <property type="protein sequence ID" value="GLW94846.1"/>
    <property type="molecule type" value="Genomic_DNA"/>
</dbReference>
<dbReference type="Pfam" id="PF03435">
    <property type="entry name" value="Sacchrp_dh_NADP"/>
    <property type="match status" value="1"/>
</dbReference>
<dbReference type="InterPro" id="IPR005097">
    <property type="entry name" value="Sacchrp_dh_NADP-bd"/>
</dbReference>
<dbReference type="Gene3D" id="3.40.50.720">
    <property type="entry name" value="NAD(P)-binding Rossmann-like Domain"/>
    <property type="match status" value="1"/>
</dbReference>
<dbReference type="PANTHER" id="PTHR12286:SF5">
    <property type="entry name" value="SACCHAROPINE DEHYDROGENASE-LIKE OXIDOREDUCTASE"/>
    <property type="match status" value="1"/>
</dbReference>